<dbReference type="EMBL" id="PKPP01006789">
    <property type="protein sequence ID" value="PWA55313.1"/>
    <property type="molecule type" value="Genomic_DNA"/>
</dbReference>
<dbReference type="FunFam" id="3.80.10.10:FF:000542">
    <property type="entry name" value="Leucine-rich repeat protein kinase family protein"/>
    <property type="match status" value="1"/>
</dbReference>
<dbReference type="PANTHER" id="PTHR45974:SF267">
    <property type="entry name" value="PROTEIN KINASE DOMAIN-CONTAINING PROTEIN"/>
    <property type="match status" value="1"/>
</dbReference>
<evidence type="ECO:0000313" key="6">
    <source>
        <dbReference type="EMBL" id="PWA55313.1"/>
    </source>
</evidence>
<dbReference type="GO" id="GO:0016020">
    <property type="term" value="C:membrane"/>
    <property type="evidence" value="ECO:0007669"/>
    <property type="project" value="UniProtKB-SubCell"/>
</dbReference>
<keyword evidence="2" id="KW-0732">Signal</keyword>
<dbReference type="Pfam" id="PF00560">
    <property type="entry name" value="LRR_1"/>
    <property type="match status" value="4"/>
</dbReference>
<dbReference type="SUPFAM" id="SSF52058">
    <property type="entry name" value="L domain-like"/>
    <property type="match status" value="1"/>
</dbReference>
<sequence>MNQEHKTLALEGSKKEHQKSVKLFWLSGIFGKTHHSTGTMGRIHVVAVGLASLAPTLVTLSSMGLSGGLPGDIGQFTEIFVRARRSIPPTIGNLKNLYWLDLSQNNLTGSLPVSNGTTPGLDIHFGDNQLDGDIPLRLFNSKMTLVHLLFQNNRLTGPIPSTLGLVKSLEVVRLDRNSLSGNVPSNFNNLTNVMELRLSYNQLNGPVPNLTGMNSLNYVDLSNNGFGQTKIPSWFTALQSLTTLKMRYTNLAGELSAALFSLLYLQNV</sequence>
<keyword evidence="6" id="KW-0675">Receptor</keyword>
<evidence type="ECO:0000256" key="1">
    <source>
        <dbReference type="ARBA" id="ARBA00004370"/>
    </source>
</evidence>
<evidence type="ECO:0000256" key="5">
    <source>
        <dbReference type="ARBA" id="ARBA00023180"/>
    </source>
</evidence>
<reference evidence="6 7" key="1">
    <citation type="journal article" date="2018" name="Mol. Plant">
        <title>The genome of Artemisia annua provides insight into the evolution of Asteraceae family and artemisinin biosynthesis.</title>
        <authorList>
            <person name="Shen Q."/>
            <person name="Zhang L."/>
            <person name="Liao Z."/>
            <person name="Wang S."/>
            <person name="Yan T."/>
            <person name="Shi P."/>
            <person name="Liu M."/>
            <person name="Fu X."/>
            <person name="Pan Q."/>
            <person name="Wang Y."/>
            <person name="Lv Z."/>
            <person name="Lu X."/>
            <person name="Zhang F."/>
            <person name="Jiang W."/>
            <person name="Ma Y."/>
            <person name="Chen M."/>
            <person name="Hao X."/>
            <person name="Li L."/>
            <person name="Tang Y."/>
            <person name="Lv G."/>
            <person name="Zhou Y."/>
            <person name="Sun X."/>
            <person name="Brodelius P.E."/>
            <person name="Rose J.K.C."/>
            <person name="Tang K."/>
        </authorList>
    </citation>
    <scope>NUCLEOTIDE SEQUENCE [LARGE SCALE GENOMIC DNA]</scope>
    <source>
        <strain evidence="7">cv. Huhao1</strain>
        <tissue evidence="6">Leaf</tissue>
    </source>
</reference>
<name>A0A2U1M236_ARTAN</name>
<accession>A0A2U1M236</accession>
<dbReference type="GO" id="GO:0016301">
    <property type="term" value="F:kinase activity"/>
    <property type="evidence" value="ECO:0007669"/>
    <property type="project" value="UniProtKB-KW"/>
</dbReference>
<evidence type="ECO:0000256" key="4">
    <source>
        <dbReference type="ARBA" id="ARBA00023136"/>
    </source>
</evidence>
<dbReference type="InterPro" id="IPR032675">
    <property type="entry name" value="LRR_dom_sf"/>
</dbReference>
<comment type="caution">
    <text evidence="6">The sequence shown here is derived from an EMBL/GenBank/DDBJ whole genome shotgun (WGS) entry which is preliminary data.</text>
</comment>
<proteinExistence type="predicted"/>
<evidence type="ECO:0000313" key="7">
    <source>
        <dbReference type="Proteomes" id="UP000245207"/>
    </source>
</evidence>
<dbReference type="Gene3D" id="3.80.10.10">
    <property type="entry name" value="Ribonuclease Inhibitor"/>
    <property type="match status" value="2"/>
</dbReference>
<gene>
    <name evidence="6" type="ORF">CTI12_AA429510</name>
</gene>
<dbReference type="InterPro" id="IPR001611">
    <property type="entry name" value="Leu-rich_rpt"/>
</dbReference>
<evidence type="ECO:0000256" key="3">
    <source>
        <dbReference type="ARBA" id="ARBA00022737"/>
    </source>
</evidence>
<comment type="subcellular location">
    <subcellularLocation>
        <location evidence="1">Membrane</location>
    </subcellularLocation>
</comment>
<dbReference type="PANTHER" id="PTHR45974">
    <property type="entry name" value="RECEPTOR-LIKE PROTEIN 55"/>
    <property type="match status" value="1"/>
</dbReference>
<keyword evidence="7" id="KW-1185">Reference proteome</keyword>
<dbReference type="AlphaFoldDB" id="A0A2U1M236"/>
<evidence type="ECO:0000256" key="2">
    <source>
        <dbReference type="ARBA" id="ARBA00022729"/>
    </source>
</evidence>
<keyword evidence="5" id="KW-0325">Glycoprotein</keyword>
<protein>
    <submittedName>
        <fullName evidence="6">Putative leucine-rich repeat receptor-like protein kinase</fullName>
    </submittedName>
</protein>
<keyword evidence="4" id="KW-0472">Membrane</keyword>
<keyword evidence="6" id="KW-0418">Kinase</keyword>
<dbReference type="Proteomes" id="UP000245207">
    <property type="component" value="Unassembled WGS sequence"/>
</dbReference>
<dbReference type="OrthoDB" id="2015206at2759"/>
<dbReference type="STRING" id="35608.A0A2U1M236"/>
<keyword evidence="6" id="KW-0808">Transferase</keyword>
<keyword evidence="3" id="KW-0677">Repeat</keyword>
<organism evidence="6 7">
    <name type="scientific">Artemisia annua</name>
    <name type="common">Sweet wormwood</name>
    <dbReference type="NCBI Taxonomy" id="35608"/>
    <lineage>
        <taxon>Eukaryota</taxon>
        <taxon>Viridiplantae</taxon>
        <taxon>Streptophyta</taxon>
        <taxon>Embryophyta</taxon>
        <taxon>Tracheophyta</taxon>
        <taxon>Spermatophyta</taxon>
        <taxon>Magnoliopsida</taxon>
        <taxon>eudicotyledons</taxon>
        <taxon>Gunneridae</taxon>
        <taxon>Pentapetalae</taxon>
        <taxon>asterids</taxon>
        <taxon>campanulids</taxon>
        <taxon>Asterales</taxon>
        <taxon>Asteraceae</taxon>
        <taxon>Asteroideae</taxon>
        <taxon>Anthemideae</taxon>
        <taxon>Artemisiinae</taxon>
        <taxon>Artemisia</taxon>
    </lineage>
</organism>